<reference evidence="1 2" key="1">
    <citation type="submission" date="2014-09" db="EMBL/GenBank/DDBJ databases">
        <title>Butyrate-producing bacteria isolated from human gut.</title>
        <authorList>
            <person name="Zhang Q."/>
            <person name="Zhao L."/>
        </authorList>
    </citation>
    <scope>NUCLEOTIDE SEQUENCE [LARGE SCALE GENOMIC DNA]</scope>
    <source>
        <strain evidence="1 2">21</strain>
    </source>
</reference>
<dbReference type="SUPFAM" id="SSF141571">
    <property type="entry name" value="Pentapeptide repeat-like"/>
    <property type="match status" value="1"/>
</dbReference>
<comment type="caution">
    <text evidence="1">The sequence shown here is derived from an EMBL/GenBank/DDBJ whole genome shotgun (WGS) entry which is preliminary data.</text>
</comment>
<name>A0A2V1JV15_EUBRA</name>
<dbReference type="Proteomes" id="UP000245288">
    <property type="component" value="Unassembled WGS sequence"/>
</dbReference>
<organism evidence="1 2">
    <name type="scientific">Eubacterium ramulus</name>
    <dbReference type="NCBI Taxonomy" id="39490"/>
    <lineage>
        <taxon>Bacteria</taxon>
        <taxon>Bacillati</taxon>
        <taxon>Bacillota</taxon>
        <taxon>Clostridia</taxon>
        <taxon>Eubacteriales</taxon>
        <taxon>Eubacteriaceae</taxon>
        <taxon>Eubacterium</taxon>
    </lineage>
</organism>
<keyword evidence="2" id="KW-1185">Reference proteome</keyword>
<dbReference type="EMBL" id="JRFU01000061">
    <property type="protein sequence ID" value="PWE87081.1"/>
    <property type="molecule type" value="Genomic_DNA"/>
</dbReference>
<proteinExistence type="predicted"/>
<evidence type="ECO:0000313" key="2">
    <source>
        <dbReference type="Proteomes" id="UP000245288"/>
    </source>
</evidence>
<dbReference type="RefSeq" id="WP_109215230.1">
    <property type="nucleotide sequence ID" value="NZ_JRFU01000061.1"/>
</dbReference>
<gene>
    <name evidence="1" type="ORF">LG34_05960</name>
</gene>
<dbReference type="OrthoDB" id="2053701at2"/>
<evidence type="ECO:0000313" key="1">
    <source>
        <dbReference type="EMBL" id="PWE87081.1"/>
    </source>
</evidence>
<protein>
    <submittedName>
        <fullName evidence="1">Uncharacterized protein</fullName>
    </submittedName>
</protein>
<dbReference type="AlphaFoldDB" id="A0A2V1JV15"/>
<accession>A0A2V1JV15</accession>
<sequence>MALSNDLIAEFVKLTNGEKQPPSETTMYGTAVEYNGQIYVRLDGSDRMTPVTSTVSIKPGERVMVLMKKHTATVTGNISSPSASDSDVKEVDKKVQNVSDQISEFEIIIADKVSTDQLEAAIGRITKLETDNVTVNEKLTANEADISNLKTKDAEITGRLTVNEACIDDLNAKKLDVEVADIKYAAIENLEATDATIRNLKSDYADFKDTTTEKLTAHDATINKLDVDKLNVTDADIKYATIKNLEATDADLKNLMSDHADFKEATAGKFTAQDASIKKLDTEKLSVDAANIKYANIDFTNIGKAAMEYFYAQSGLIKDVTVGDQTITGELVGVTIKGDLIEGNTIVADKLVIKGDDGLYYKLNTDGATVEKEQTDYNSLNGQVIQAKSVTAEKISVNDLVAFDATIAGFSITDSALYSGAKASATNGTRGIYLGKDGQVSFGDGQNYIMYFKDTDGSWKLAISANSITFSSGRNIEDVISSMQDRMDEIADEVTTSLYVTSSKGNVFKNTNVSTILSVTIIRGTQRITDSETLALVFGEGAFLQWRYQLNDSDDYLTLAPEDQRIAEGGFKFKISPNDIDTKGVYACDLIVEEKEKNQNGN</sequence>
<dbReference type="Gene3D" id="2.160.20.80">
    <property type="entry name" value="E3 ubiquitin-protein ligase SopA"/>
    <property type="match status" value="1"/>
</dbReference>